<evidence type="ECO:0000313" key="2">
    <source>
        <dbReference type="Proteomes" id="UP000032141"/>
    </source>
</evidence>
<dbReference type="InterPro" id="IPR021109">
    <property type="entry name" value="Peptidase_aspartic_dom_sf"/>
</dbReference>
<reference evidence="1" key="2">
    <citation type="submission" date="2015-03" db="UniProtKB">
        <authorList>
            <consortium name="EnsemblPlants"/>
        </authorList>
    </citation>
    <scope>IDENTIFICATION</scope>
</reference>
<dbReference type="SUPFAM" id="SSF50630">
    <property type="entry name" value="Acid proteases"/>
    <property type="match status" value="1"/>
</dbReference>
<protein>
    <submittedName>
        <fullName evidence="1">Uncharacterized protein</fullName>
    </submittedName>
</protein>
<proteinExistence type="predicted"/>
<evidence type="ECO:0000313" key="1">
    <source>
        <dbReference type="EnsemblPlants" id="Bo6g049280.1"/>
    </source>
</evidence>
<reference evidence="1 2" key="1">
    <citation type="journal article" date="2014" name="Genome Biol.">
        <title>Transcriptome and methylome profiling reveals relics of genome dominance in the mesopolyploid Brassica oleracea.</title>
        <authorList>
            <person name="Parkin I.A."/>
            <person name="Koh C."/>
            <person name="Tang H."/>
            <person name="Robinson S.J."/>
            <person name="Kagale S."/>
            <person name="Clarke W.E."/>
            <person name="Town C.D."/>
            <person name="Nixon J."/>
            <person name="Krishnakumar V."/>
            <person name="Bidwell S.L."/>
            <person name="Denoeud F."/>
            <person name="Belcram H."/>
            <person name="Links M.G."/>
            <person name="Just J."/>
            <person name="Clarke C."/>
            <person name="Bender T."/>
            <person name="Huebert T."/>
            <person name="Mason A.S."/>
            <person name="Pires J.C."/>
            <person name="Barker G."/>
            <person name="Moore J."/>
            <person name="Walley P.G."/>
            <person name="Manoli S."/>
            <person name="Batley J."/>
            <person name="Edwards D."/>
            <person name="Nelson M.N."/>
            <person name="Wang X."/>
            <person name="Paterson A.H."/>
            <person name="King G."/>
            <person name="Bancroft I."/>
            <person name="Chalhoub B."/>
            <person name="Sharpe A.G."/>
        </authorList>
    </citation>
    <scope>NUCLEOTIDE SEQUENCE</scope>
    <source>
        <strain evidence="1 2">cv. TO1000</strain>
    </source>
</reference>
<dbReference type="Pfam" id="PF08284">
    <property type="entry name" value="RVP_2"/>
    <property type="match status" value="1"/>
</dbReference>
<dbReference type="EnsemblPlants" id="Bo6g049280.1">
    <property type="protein sequence ID" value="Bo6g049280.1"/>
    <property type="gene ID" value="Bo6g049280"/>
</dbReference>
<sequence length="243" mass="27586">MCGSIGKTKVLVMIDSGATHNFISPTAVMHARLKQENSSMMKIKVGTGIVVTGSGDFIVLEPGSVDIILGVQWLRTGKCEVDWEYQTLSYSSMGMKYTLQGDQSIACKEITADMESLSLPLSLELIVSSSPSLLRSAFRFEFRFILTICSGSRGYDFVMIYGSEEAEHDRVLRRSYQRGICWLMFKRPLRWLRMLIEELHWSFFFGIIVVYGVSQGLSKVLGSVDRCCKGFWLQETTLFHIRW</sequence>
<dbReference type="AlphaFoldDB" id="A0A0D3CS43"/>
<dbReference type="Proteomes" id="UP000032141">
    <property type="component" value="Chromosome C6"/>
</dbReference>
<keyword evidence="2" id="KW-1185">Reference proteome</keyword>
<name>A0A0D3CS43_BRAOL</name>
<dbReference type="CDD" id="cd00303">
    <property type="entry name" value="retropepsin_like"/>
    <property type="match status" value="1"/>
</dbReference>
<dbReference type="STRING" id="109376.A0A0D3CS43"/>
<dbReference type="Gene3D" id="2.40.70.10">
    <property type="entry name" value="Acid Proteases"/>
    <property type="match status" value="1"/>
</dbReference>
<dbReference type="Gramene" id="Bo6g049280.1">
    <property type="protein sequence ID" value="Bo6g049280.1"/>
    <property type="gene ID" value="Bo6g049280"/>
</dbReference>
<organism evidence="1 2">
    <name type="scientific">Brassica oleracea var. oleracea</name>
    <dbReference type="NCBI Taxonomy" id="109376"/>
    <lineage>
        <taxon>Eukaryota</taxon>
        <taxon>Viridiplantae</taxon>
        <taxon>Streptophyta</taxon>
        <taxon>Embryophyta</taxon>
        <taxon>Tracheophyta</taxon>
        <taxon>Spermatophyta</taxon>
        <taxon>Magnoliopsida</taxon>
        <taxon>eudicotyledons</taxon>
        <taxon>Gunneridae</taxon>
        <taxon>Pentapetalae</taxon>
        <taxon>rosids</taxon>
        <taxon>malvids</taxon>
        <taxon>Brassicales</taxon>
        <taxon>Brassicaceae</taxon>
        <taxon>Brassiceae</taxon>
        <taxon>Brassica</taxon>
    </lineage>
</organism>
<accession>A0A0D3CS43</accession>
<dbReference type="HOGENOM" id="CLU_1143952_0_0_1"/>